<dbReference type="GO" id="GO:0005886">
    <property type="term" value="C:plasma membrane"/>
    <property type="evidence" value="ECO:0007669"/>
    <property type="project" value="UniProtKB-SubCell"/>
</dbReference>
<dbReference type="GO" id="GO:0008519">
    <property type="term" value="F:ammonium channel activity"/>
    <property type="evidence" value="ECO:0007669"/>
    <property type="project" value="InterPro"/>
</dbReference>
<dbReference type="SUPFAM" id="SSF111352">
    <property type="entry name" value="Ammonium transporter"/>
    <property type="match status" value="1"/>
</dbReference>
<dbReference type="EMBL" id="MU839836">
    <property type="protein sequence ID" value="KAK1754259.1"/>
    <property type="molecule type" value="Genomic_DNA"/>
</dbReference>
<feature type="transmembrane region" description="Helical" evidence="8">
    <location>
        <begin position="166"/>
        <end position="187"/>
    </location>
</feature>
<dbReference type="InterPro" id="IPR024041">
    <property type="entry name" value="NH4_transpt_AmtB-like_dom"/>
</dbReference>
<evidence type="ECO:0000313" key="11">
    <source>
        <dbReference type="Proteomes" id="UP001239445"/>
    </source>
</evidence>
<feature type="transmembrane region" description="Helical" evidence="8">
    <location>
        <begin position="398"/>
        <end position="422"/>
    </location>
</feature>
<evidence type="ECO:0000256" key="1">
    <source>
        <dbReference type="ARBA" id="ARBA00004141"/>
    </source>
</evidence>
<feature type="transmembrane region" description="Helical" evidence="8">
    <location>
        <begin position="298"/>
        <end position="318"/>
    </location>
</feature>
<evidence type="ECO:0000256" key="4">
    <source>
        <dbReference type="ARBA" id="ARBA00022692"/>
    </source>
</evidence>
<gene>
    <name evidence="10" type="ORF">QBC47DRAFT_40400</name>
</gene>
<dbReference type="PANTHER" id="PTHR43029">
    <property type="entry name" value="AMMONIUM TRANSPORTER MEP2"/>
    <property type="match status" value="1"/>
</dbReference>
<dbReference type="InterPro" id="IPR029020">
    <property type="entry name" value="Ammonium/urea_transptr"/>
</dbReference>
<comment type="similarity">
    <text evidence="2 8">Belongs to the ammonia transporter channel (TC 1.A.11.2) family.</text>
</comment>
<feature type="transmembrane region" description="Helical" evidence="8">
    <location>
        <begin position="355"/>
        <end position="378"/>
    </location>
</feature>
<evidence type="ECO:0000256" key="2">
    <source>
        <dbReference type="ARBA" id="ARBA00005887"/>
    </source>
</evidence>
<evidence type="ECO:0000256" key="8">
    <source>
        <dbReference type="RuleBase" id="RU362002"/>
    </source>
</evidence>
<evidence type="ECO:0000259" key="9">
    <source>
        <dbReference type="Pfam" id="PF00909"/>
    </source>
</evidence>
<protein>
    <recommendedName>
        <fullName evidence="8">Ammonium transporter</fullName>
    </recommendedName>
</protein>
<evidence type="ECO:0000256" key="3">
    <source>
        <dbReference type="ARBA" id="ARBA00022448"/>
    </source>
</evidence>
<dbReference type="FunFam" id="1.10.3430.10:FF:000003">
    <property type="entry name" value="Ammonium transporter"/>
    <property type="match status" value="1"/>
</dbReference>
<dbReference type="Gene3D" id="1.10.3430.10">
    <property type="entry name" value="Ammonium transporter AmtB like domains"/>
    <property type="match status" value="1"/>
</dbReference>
<name>A0AAJ0FAH7_9PEZI</name>
<feature type="domain" description="Ammonium transporter AmtB-like" evidence="9">
    <location>
        <begin position="48"/>
        <end position="447"/>
    </location>
</feature>
<accession>A0AAJ0FAH7</accession>
<feature type="transmembrane region" description="Helical" evidence="8">
    <location>
        <begin position="207"/>
        <end position="224"/>
    </location>
</feature>
<organism evidence="10 11">
    <name type="scientific">Echria macrotheca</name>
    <dbReference type="NCBI Taxonomy" id="438768"/>
    <lineage>
        <taxon>Eukaryota</taxon>
        <taxon>Fungi</taxon>
        <taxon>Dikarya</taxon>
        <taxon>Ascomycota</taxon>
        <taxon>Pezizomycotina</taxon>
        <taxon>Sordariomycetes</taxon>
        <taxon>Sordariomycetidae</taxon>
        <taxon>Sordariales</taxon>
        <taxon>Schizotheciaceae</taxon>
        <taxon>Echria</taxon>
    </lineage>
</organism>
<evidence type="ECO:0000256" key="5">
    <source>
        <dbReference type="ARBA" id="ARBA00022989"/>
    </source>
</evidence>
<feature type="transmembrane region" description="Helical" evidence="8">
    <location>
        <begin position="324"/>
        <end position="343"/>
    </location>
</feature>
<reference evidence="10" key="1">
    <citation type="submission" date="2023-06" db="EMBL/GenBank/DDBJ databases">
        <title>Genome-scale phylogeny and comparative genomics of the fungal order Sordariales.</title>
        <authorList>
            <consortium name="Lawrence Berkeley National Laboratory"/>
            <person name="Hensen N."/>
            <person name="Bonometti L."/>
            <person name="Westerberg I."/>
            <person name="Brannstrom I.O."/>
            <person name="Guillou S."/>
            <person name="Cros-Aarteil S."/>
            <person name="Calhoun S."/>
            <person name="Haridas S."/>
            <person name="Kuo A."/>
            <person name="Mondo S."/>
            <person name="Pangilinan J."/>
            <person name="Riley R."/>
            <person name="Labutti K."/>
            <person name="Andreopoulos B."/>
            <person name="Lipzen A."/>
            <person name="Chen C."/>
            <person name="Yanf M."/>
            <person name="Daum C."/>
            <person name="Ng V."/>
            <person name="Clum A."/>
            <person name="Steindorff A."/>
            <person name="Ohm R."/>
            <person name="Martin F."/>
            <person name="Silar P."/>
            <person name="Natvig D."/>
            <person name="Lalanne C."/>
            <person name="Gautier V."/>
            <person name="Ament-Velasquez S.L."/>
            <person name="Kruys A."/>
            <person name="Hutchinson M.I."/>
            <person name="Powell A.J."/>
            <person name="Barry K."/>
            <person name="Miller A.N."/>
            <person name="Grigoriev I.V."/>
            <person name="Debuchy R."/>
            <person name="Gladieux P."/>
            <person name="Thoren M.H."/>
            <person name="Johannesson H."/>
        </authorList>
    </citation>
    <scope>NUCLEOTIDE SEQUENCE</scope>
    <source>
        <strain evidence="10">PSN4</strain>
    </source>
</reference>
<sequence length="493" mass="52739">MSFTSMLAKRQEAEPEAPAIDPNDPWGGNPLEVDVNTQFVGIEFHTVYIAFCAFVVWLIIPGIGLLYGGLSRRKSALAMLFQSLLVAATVTFQWMFWGYSLAYSATAGPFIGDLANFGLRGVMSAPSIGSSSLPSILFCYYQLLFCACTVQIVVGGAFERGRIIPSIVFGFCWATVVYCPIACWTWNPNGWLFNLPSLDFAGGGPVHIASGCSALAYALILGKRRQTGVEASGKKAHNVTLVFLGTVLIWFGWFGFNGGSTLGVSVRAMVVIFNTNAAASAGVIGWTVVDYIKHKRRFSVVGACEGAIAGLVGITPAAGYVSPWISMVIGFITAVCCALMENVDSWLGIDEGMDVFKLHGIGGMVGSFLTGIFATASISMLDGVTEVHGGIDGNGRQIGLQLADITSISSYSFVVSCILLLAMKYIPGLHLRVTDEAEEAGLDRDQFFDEEIGDRGIFDELAKRGLSLDALLHTSHAKGSSTEQVQETGEKKD</sequence>
<keyword evidence="4 8" id="KW-0812">Transmembrane</keyword>
<dbReference type="Pfam" id="PF00909">
    <property type="entry name" value="Ammonium_transp"/>
    <property type="match status" value="1"/>
</dbReference>
<feature type="transmembrane region" description="Helical" evidence="8">
    <location>
        <begin position="47"/>
        <end position="70"/>
    </location>
</feature>
<dbReference type="InterPro" id="IPR018047">
    <property type="entry name" value="Ammonium_transpt_CS"/>
</dbReference>
<evidence type="ECO:0000256" key="6">
    <source>
        <dbReference type="ARBA" id="ARBA00023136"/>
    </source>
</evidence>
<dbReference type="NCBIfam" id="TIGR00836">
    <property type="entry name" value="amt"/>
    <property type="match status" value="1"/>
</dbReference>
<dbReference type="InterPro" id="IPR001905">
    <property type="entry name" value="Ammonium_transpt"/>
</dbReference>
<proteinExistence type="inferred from homology"/>
<keyword evidence="5 8" id="KW-1133">Transmembrane helix</keyword>
<evidence type="ECO:0000256" key="7">
    <source>
        <dbReference type="ARBA" id="ARBA00023177"/>
    </source>
</evidence>
<evidence type="ECO:0000313" key="10">
    <source>
        <dbReference type="EMBL" id="KAK1754259.1"/>
    </source>
</evidence>
<keyword evidence="11" id="KW-1185">Reference proteome</keyword>
<dbReference type="Proteomes" id="UP001239445">
    <property type="component" value="Unassembled WGS sequence"/>
</dbReference>
<dbReference type="AlphaFoldDB" id="A0AAJ0FAH7"/>
<keyword evidence="7 8" id="KW-0924">Ammonia transport</keyword>
<feature type="transmembrane region" description="Helical" evidence="8">
    <location>
        <begin position="77"/>
        <end position="97"/>
    </location>
</feature>
<keyword evidence="6 8" id="KW-0472">Membrane</keyword>
<feature type="transmembrane region" description="Helical" evidence="8">
    <location>
        <begin position="268"/>
        <end position="289"/>
    </location>
</feature>
<feature type="transmembrane region" description="Helical" evidence="8">
    <location>
        <begin position="133"/>
        <end position="154"/>
    </location>
</feature>
<keyword evidence="3 8" id="KW-0813">Transport</keyword>
<comment type="subcellular location">
    <subcellularLocation>
        <location evidence="8">Cell membrane</location>
        <topology evidence="8">Multi-pass membrane protein</topology>
    </subcellularLocation>
    <subcellularLocation>
        <location evidence="1">Membrane</location>
        <topology evidence="1">Multi-pass membrane protein</topology>
    </subcellularLocation>
</comment>
<feature type="transmembrane region" description="Helical" evidence="8">
    <location>
        <begin position="236"/>
        <end position="256"/>
    </location>
</feature>
<dbReference type="PANTHER" id="PTHR43029:SF15">
    <property type="entry name" value="AMMONIUM TRANSPORTER"/>
    <property type="match status" value="1"/>
</dbReference>
<comment type="caution">
    <text evidence="10">The sequence shown here is derived from an EMBL/GenBank/DDBJ whole genome shotgun (WGS) entry which is preliminary data.</text>
</comment>
<dbReference type="PROSITE" id="PS01219">
    <property type="entry name" value="AMMONIUM_TRANSP"/>
    <property type="match status" value="1"/>
</dbReference>